<accession>A0ABQ4B4F6</accession>
<proteinExistence type="predicted"/>
<comment type="caution">
    <text evidence="2">The sequence shown here is derived from an EMBL/GenBank/DDBJ whole genome shotgun (WGS) entry which is preliminary data.</text>
</comment>
<evidence type="ECO:0000313" key="3">
    <source>
        <dbReference type="Proteomes" id="UP000624709"/>
    </source>
</evidence>
<reference evidence="2 3" key="1">
    <citation type="submission" date="2021-01" db="EMBL/GenBank/DDBJ databases">
        <title>Whole genome shotgun sequence of Actinoplanes palleronii NBRC 14916.</title>
        <authorList>
            <person name="Komaki H."/>
            <person name="Tamura T."/>
        </authorList>
    </citation>
    <scope>NUCLEOTIDE SEQUENCE [LARGE SCALE GENOMIC DNA]</scope>
    <source>
        <strain evidence="2 3">NBRC 14916</strain>
    </source>
</reference>
<dbReference type="InterPro" id="IPR007278">
    <property type="entry name" value="DUF397"/>
</dbReference>
<evidence type="ECO:0000259" key="1">
    <source>
        <dbReference type="Pfam" id="PF04149"/>
    </source>
</evidence>
<keyword evidence="3" id="KW-1185">Reference proteome</keyword>
<gene>
    <name evidence="2" type="ORF">Apa02nite_016520</name>
</gene>
<evidence type="ECO:0000313" key="2">
    <source>
        <dbReference type="EMBL" id="GIE65544.1"/>
    </source>
</evidence>
<protein>
    <recommendedName>
        <fullName evidence="1">DUF397 domain-containing protein</fullName>
    </recommendedName>
</protein>
<dbReference type="EMBL" id="BOMS01000022">
    <property type="protein sequence ID" value="GIE65544.1"/>
    <property type="molecule type" value="Genomic_DNA"/>
</dbReference>
<dbReference type="Pfam" id="PF04149">
    <property type="entry name" value="DUF397"/>
    <property type="match status" value="1"/>
</dbReference>
<dbReference type="Proteomes" id="UP000624709">
    <property type="component" value="Unassembled WGS sequence"/>
</dbReference>
<name>A0ABQ4B4F6_9ACTN</name>
<feature type="domain" description="DUF397" evidence="1">
    <location>
        <begin position="27"/>
        <end position="77"/>
    </location>
</feature>
<sequence length="84" mass="9056">MSGPAAAAADPLGVNMFTDSDLHADLPWRTSSFCNNTSCVEVAVTPDFVAVRDSKNLQLQALTYTTEEWRQFIAGAKSGEFDVA</sequence>
<organism evidence="2 3">
    <name type="scientific">Actinoplanes palleronii</name>
    <dbReference type="NCBI Taxonomy" id="113570"/>
    <lineage>
        <taxon>Bacteria</taxon>
        <taxon>Bacillati</taxon>
        <taxon>Actinomycetota</taxon>
        <taxon>Actinomycetes</taxon>
        <taxon>Micromonosporales</taxon>
        <taxon>Micromonosporaceae</taxon>
        <taxon>Actinoplanes</taxon>
    </lineage>
</organism>